<comment type="caution">
    <text evidence="1">The sequence shown here is derived from an EMBL/GenBank/DDBJ whole genome shotgun (WGS) entry which is preliminary data.</text>
</comment>
<name>A0ACC1QYW7_9HYPO</name>
<dbReference type="Proteomes" id="UP001148737">
    <property type="component" value="Unassembled WGS sequence"/>
</dbReference>
<organism evidence="1 2">
    <name type="scientific">Lecanicillium saksenae</name>
    <dbReference type="NCBI Taxonomy" id="468837"/>
    <lineage>
        <taxon>Eukaryota</taxon>
        <taxon>Fungi</taxon>
        <taxon>Dikarya</taxon>
        <taxon>Ascomycota</taxon>
        <taxon>Pezizomycotina</taxon>
        <taxon>Sordariomycetes</taxon>
        <taxon>Hypocreomycetidae</taxon>
        <taxon>Hypocreales</taxon>
        <taxon>Cordycipitaceae</taxon>
        <taxon>Lecanicillium</taxon>
    </lineage>
</organism>
<dbReference type="EMBL" id="JANAKD010000420">
    <property type="protein sequence ID" value="KAJ3494054.1"/>
    <property type="molecule type" value="Genomic_DNA"/>
</dbReference>
<sequence>MEHVQKLLSLWKADKHIPDGEAMKTLLPKKDDQMKSLHEVAMRPDLVSAIKLALATLQAAWSMLEAGLCVSPDADPDFHDENLTMEELLVIAKVVPLFIPQEMGRALQPSQPSRKRKHDETALSLDDILEMDAEDGDGCEVGGSFFKSRESVDGALKGTSKPESKRRKKSESPESVILLDVKTKETGDDGDKKAGKQRKILKPKSRVTRSTSAEGAAEARVKEETED</sequence>
<keyword evidence="2" id="KW-1185">Reference proteome</keyword>
<reference evidence="1" key="1">
    <citation type="submission" date="2022-07" db="EMBL/GenBank/DDBJ databases">
        <title>Genome Sequence of Lecanicillium saksenae.</title>
        <authorList>
            <person name="Buettner E."/>
        </authorList>
    </citation>
    <scope>NUCLEOTIDE SEQUENCE</scope>
    <source>
        <strain evidence="1">VT-O1</strain>
    </source>
</reference>
<gene>
    <name evidence="1" type="ORF">NLG97_g4325</name>
</gene>
<evidence type="ECO:0000313" key="1">
    <source>
        <dbReference type="EMBL" id="KAJ3494054.1"/>
    </source>
</evidence>
<proteinExistence type="predicted"/>
<accession>A0ACC1QYW7</accession>
<evidence type="ECO:0000313" key="2">
    <source>
        <dbReference type="Proteomes" id="UP001148737"/>
    </source>
</evidence>
<protein>
    <submittedName>
        <fullName evidence="1">Uncharacterized protein</fullName>
    </submittedName>
</protein>